<reference evidence="2" key="1">
    <citation type="submission" date="2014-09" db="EMBL/GenBank/DDBJ databases">
        <authorList>
            <person name="Magalhaes I.L.F."/>
            <person name="Oliveira U."/>
            <person name="Santos F.R."/>
            <person name="Vidigal T.H.D.A."/>
            <person name="Brescovit A.D."/>
            <person name="Santos A.J."/>
        </authorList>
    </citation>
    <scope>NUCLEOTIDE SEQUENCE</scope>
    <source>
        <tissue evidence="2">Shoot tissue taken approximately 20 cm above the soil surface</tissue>
    </source>
</reference>
<dbReference type="EMBL" id="GBRH01163498">
    <property type="protein sequence ID" value="JAE34398.1"/>
    <property type="molecule type" value="Transcribed_RNA"/>
</dbReference>
<organism evidence="2">
    <name type="scientific">Arundo donax</name>
    <name type="common">Giant reed</name>
    <name type="synonym">Donax arundinaceus</name>
    <dbReference type="NCBI Taxonomy" id="35708"/>
    <lineage>
        <taxon>Eukaryota</taxon>
        <taxon>Viridiplantae</taxon>
        <taxon>Streptophyta</taxon>
        <taxon>Embryophyta</taxon>
        <taxon>Tracheophyta</taxon>
        <taxon>Spermatophyta</taxon>
        <taxon>Magnoliopsida</taxon>
        <taxon>Liliopsida</taxon>
        <taxon>Poales</taxon>
        <taxon>Poaceae</taxon>
        <taxon>PACMAD clade</taxon>
        <taxon>Arundinoideae</taxon>
        <taxon>Arundineae</taxon>
        <taxon>Arundo</taxon>
    </lineage>
</organism>
<evidence type="ECO:0000256" key="1">
    <source>
        <dbReference type="SAM" id="MobiDB-lite"/>
    </source>
</evidence>
<feature type="compositionally biased region" description="Basic residues" evidence="1">
    <location>
        <begin position="1"/>
        <end position="35"/>
    </location>
</feature>
<feature type="region of interest" description="Disordered" evidence="1">
    <location>
        <begin position="1"/>
        <end position="61"/>
    </location>
</feature>
<name>A0A0A9HNC2_ARUDO</name>
<accession>A0A0A9HNC2</accession>
<reference evidence="2" key="2">
    <citation type="journal article" date="2015" name="Data Brief">
        <title>Shoot transcriptome of the giant reed, Arundo donax.</title>
        <authorList>
            <person name="Barrero R.A."/>
            <person name="Guerrero F.D."/>
            <person name="Moolhuijzen P."/>
            <person name="Goolsby J.A."/>
            <person name="Tidwell J."/>
            <person name="Bellgard S.E."/>
            <person name="Bellgard M.I."/>
        </authorList>
    </citation>
    <scope>NUCLEOTIDE SEQUENCE</scope>
    <source>
        <tissue evidence="2">Shoot tissue taken approximately 20 cm above the soil surface</tissue>
    </source>
</reference>
<dbReference type="AlphaFoldDB" id="A0A0A9HNC2"/>
<protein>
    <submittedName>
        <fullName evidence="2">Uncharacterized protein</fullName>
    </submittedName>
</protein>
<evidence type="ECO:0000313" key="2">
    <source>
        <dbReference type="EMBL" id="JAE34398.1"/>
    </source>
</evidence>
<proteinExistence type="predicted"/>
<sequence length="61" mass="7103">MQIHKLRGLARGHRRRRGRRRRCRRRAAQRARRGRPPASPSPRISAGRRRAAPRCRSTALA</sequence>